<name>A0A143DGL5_9PROT</name>
<dbReference type="GO" id="GO:0000162">
    <property type="term" value="P:L-tryptophan biosynthetic process"/>
    <property type="evidence" value="ECO:0007669"/>
    <property type="project" value="UniProtKB-UniRule"/>
</dbReference>
<evidence type="ECO:0000256" key="10">
    <source>
        <dbReference type="HAMAP-Rule" id="MF_00134"/>
    </source>
</evidence>
<evidence type="ECO:0000256" key="8">
    <source>
        <dbReference type="ARBA" id="ARBA00023141"/>
    </source>
</evidence>
<keyword evidence="5 10" id="KW-0028">Amino-acid biosynthesis</keyword>
<dbReference type="SUPFAM" id="SSF51366">
    <property type="entry name" value="Ribulose-phoshate binding barrel"/>
    <property type="match status" value="1"/>
</dbReference>
<protein>
    <recommendedName>
        <fullName evidence="4 10">Indole-3-glycerol phosphate synthase</fullName>
        <shortName evidence="10">IGPS</shortName>
        <ecNumber evidence="3 10">4.1.1.48</ecNumber>
    </recommendedName>
</protein>
<dbReference type="GeneID" id="53317276"/>
<keyword evidence="8 10" id="KW-0057">Aromatic amino acid biosynthesis</keyword>
<dbReference type="UniPathway" id="UPA00035">
    <property type="reaction ID" value="UER00043"/>
</dbReference>
<dbReference type="InterPro" id="IPR013785">
    <property type="entry name" value="Aldolase_TIM"/>
</dbReference>
<dbReference type="KEGG" id="hjo:AY555_08925"/>
<evidence type="ECO:0000256" key="2">
    <source>
        <dbReference type="ARBA" id="ARBA00004696"/>
    </source>
</evidence>
<dbReference type="Pfam" id="PF00218">
    <property type="entry name" value="IGPS"/>
    <property type="match status" value="1"/>
</dbReference>
<dbReference type="PANTHER" id="PTHR22854:SF2">
    <property type="entry name" value="INDOLE-3-GLYCEROL-PHOSPHATE SYNTHASE"/>
    <property type="match status" value="1"/>
</dbReference>
<dbReference type="AlphaFoldDB" id="A0A143DGL5"/>
<evidence type="ECO:0000256" key="4">
    <source>
        <dbReference type="ARBA" id="ARBA00018080"/>
    </source>
</evidence>
<dbReference type="InterPro" id="IPR011060">
    <property type="entry name" value="RibuloseP-bd_barrel"/>
</dbReference>
<dbReference type="InterPro" id="IPR045186">
    <property type="entry name" value="Indole-3-glycerol_P_synth"/>
</dbReference>
<dbReference type="GO" id="GO:0004640">
    <property type="term" value="F:phosphoribosylanthranilate isomerase activity"/>
    <property type="evidence" value="ECO:0007669"/>
    <property type="project" value="TreeGrafter"/>
</dbReference>
<evidence type="ECO:0000256" key="6">
    <source>
        <dbReference type="ARBA" id="ARBA00022793"/>
    </source>
</evidence>
<dbReference type="OrthoDB" id="9804217at2"/>
<organism evidence="12 13">
    <name type="scientific">Haematospirillum jordaniae</name>
    <dbReference type="NCBI Taxonomy" id="1549855"/>
    <lineage>
        <taxon>Bacteria</taxon>
        <taxon>Pseudomonadati</taxon>
        <taxon>Pseudomonadota</taxon>
        <taxon>Alphaproteobacteria</taxon>
        <taxon>Rhodospirillales</taxon>
        <taxon>Novispirillaceae</taxon>
        <taxon>Haematospirillum</taxon>
    </lineage>
</organism>
<evidence type="ECO:0000259" key="11">
    <source>
        <dbReference type="Pfam" id="PF00218"/>
    </source>
</evidence>
<dbReference type="FunFam" id="3.20.20.70:FF:000024">
    <property type="entry name" value="Indole-3-glycerol phosphate synthase"/>
    <property type="match status" value="1"/>
</dbReference>
<dbReference type="InterPro" id="IPR013798">
    <property type="entry name" value="Indole-3-glycerol_P_synth_dom"/>
</dbReference>
<keyword evidence="6 10" id="KW-0210">Decarboxylase</keyword>
<keyword evidence="13" id="KW-1185">Reference proteome</keyword>
<evidence type="ECO:0000256" key="5">
    <source>
        <dbReference type="ARBA" id="ARBA00022605"/>
    </source>
</evidence>
<dbReference type="EMBL" id="CP014525">
    <property type="protein sequence ID" value="AMW35278.1"/>
    <property type="molecule type" value="Genomic_DNA"/>
</dbReference>
<dbReference type="HAMAP" id="MF_00134_B">
    <property type="entry name" value="IGPS_B"/>
    <property type="match status" value="1"/>
</dbReference>
<dbReference type="STRING" id="1549855.AY555_08925"/>
<feature type="domain" description="Indole-3-glycerol phosphate synthase" evidence="11">
    <location>
        <begin position="5"/>
        <end position="259"/>
    </location>
</feature>
<accession>A0A143DGL5</accession>
<dbReference type="CDD" id="cd00331">
    <property type="entry name" value="IGPS"/>
    <property type="match status" value="1"/>
</dbReference>
<keyword evidence="9 10" id="KW-0456">Lyase</keyword>
<comment type="pathway">
    <text evidence="2 10">Amino-acid biosynthesis; L-tryptophan biosynthesis; L-tryptophan from chorismate: step 4/5.</text>
</comment>
<dbReference type="NCBIfam" id="NF001373">
    <property type="entry name" value="PRK00278.1-6"/>
    <property type="match status" value="1"/>
</dbReference>
<dbReference type="RefSeq" id="WP_066135780.1">
    <property type="nucleotide sequence ID" value="NZ_CP014525.1"/>
</dbReference>
<evidence type="ECO:0000256" key="3">
    <source>
        <dbReference type="ARBA" id="ARBA00012362"/>
    </source>
</evidence>
<comment type="catalytic activity">
    <reaction evidence="1 10">
        <text>1-(2-carboxyphenylamino)-1-deoxy-D-ribulose 5-phosphate + H(+) = (1S,2R)-1-C-(indol-3-yl)glycerol 3-phosphate + CO2 + H2O</text>
        <dbReference type="Rhea" id="RHEA:23476"/>
        <dbReference type="ChEBI" id="CHEBI:15377"/>
        <dbReference type="ChEBI" id="CHEBI:15378"/>
        <dbReference type="ChEBI" id="CHEBI:16526"/>
        <dbReference type="ChEBI" id="CHEBI:58613"/>
        <dbReference type="ChEBI" id="CHEBI:58866"/>
        <dbReference type="EC" id="4.1.1.48"/>
    </reaction>
</comment>
<dbReference type="PANTHER" id="PTHR22854">
    <property type="entry name" value="TRYPTOPHAN BIOSYNTHESIS PROTEIN"/>
    <property type="match status" value="1"/>
</dbReference>
<evidence type="ECO:0000256" key="1">
    <source>
        <dbReference type="ARBA" id="ARBA00001633"/>
    </source>
</evidence>
<keyword evidence="7 10" id="KW-0822">Tryptophan biosynthesis</keyword>
<evidence type="ECO:0000256" key="7">
    <source>
        <dbReference type="ARBA" id="ARBA00022822"/>
    </source>
</evidence>
<dbReference type="Gene3D" id="3.20.20.70">
    <property type="entry name" value="Aldolase class I"/>
    <property type="match status" value="1"/>
</dbReference>
<dbReference type="NCBIfam" id="NF001370">
    <property type="entry name" value="PRK00278.1-2"/>
    <property type="match status" value="1"/>
</dbReference>
<proteinExistence type="inferred from homology"/>
<dbReference type="GO" id="GO:0004425">
    <property type="term" value="F:indole-3-glycerol-phosphate synthase activity"/>
    <property type="evidence" value="ECO:0007669"/>
    <property type="project" value="UniProtKB-UniRule"/>
</dbReference>
<comment type="similarity">
    <text evidence="10">Belongs to the TrpC family.</text>
</comment>
<evidence type="ECO:0000256" key="9">
    <source>
        <dbReference type="ARBA" id="ARBA00023239"/>
    </source>
</evidence>
<gene>
    <name evidence="10" type="primary">trpC</name>
    <name evidence="12" type="ORF">AY555_08925</name>
</gene>
<reference evidence="12 13" key="1">
    <citation type="submission" date="2016-02" db="EMBL/GenBank/DDBJ databases">
        <title>Complete Genome of H5569, the type strain of the newly described species Haematospirillium jordaniae.</title>
        <authorList>
            <person name="Nicholson A.C."/>
            <person name="Humrighouse B.W."/>
            <person name="Loparov V."/>
            <person name="McQuiston J.R."/>
        </authorList>
    </citation>
    <scope>NUCLEOTIDE SEQUENCE [LARGE SCALE GENOMIC DNA]</scope>
    <source>
        <strain evidence="12 13">H5569</strain>
    </source>
</reference>
<sequence length="264" mass="28694">MSDVLERICAQTRLDLEQRKKTFSLRDLEDKATAADPARGFAKALDQHVEQGRYGLICEIKKASPSGGLIRPDFDPSALAKAYEKGGASCLSVLTDVPFFQGSDAYLVAARAACSLPVLRKDFMLDPWQIVESRALGADCVLLIVAALDKALLADMEALALSLGMDALIEVHDEYEMECALRHTRSGLIGVNNRNLRTLETNLETTEALAAMVGKDRALVSESGLKQKADLDRIAKSGARRFLVGESLMRQDDVEAATLRLAVA</sequence>
<dbReference type="Proteomes" id="UP000076066">
    <property type="component" value="Chromosome"/>
</dbReference>
<evidence type="ECO:0000313" key="12">
    <source>
        <dbReference type="EMBL" id="AMW35278.1"/>
    </source>
</evidence>
<dbReference type="EC" id="4.1.1.48" evidence="3 10"/>
<dbReference type="NCBIfam" id="NF001377">
    <property type="entry name" value="PRK00278.2-4"/>
    <property type="match status" value="1"/>
</dbReference>
<dbReference type="PROSITE" id="PS00614">
    <property type="entry name" value="IGPS"/>
    <property type="match status" value="1"/>
</dbReference>
<evidence type="ECO:0000313" key="13">
    <source>
        <dbReference type="Proteomes" id="UP000076066"/>
    </source>
</evidence>
<dbReference type="InterPro" id="IPR001468">
    <property type="entry name" value="Indole-3-GlycerolPSynthase_CS"/>
</dbReference>